<keyword evidence="5" id="KW-1185">Reference proteome</keyword>
<dbReference type="EC" id="1.-.-.-" evidence="4"/>
<feature type="region of interest" description="Disordered" evidence="3">
    <location>
        <begin position="1"/>
        <end position="27"/>
    </location>
</feature>
<dbReference type="Pfam" id="PF13561">
    <property type="entry name" value="adh_short_C2"/>
    <property type="match status" value="1"/>
</dbReference>
<protein>
    <submittedName>
        <fullName evidence="4">SDR family oxidoreductase</fullName>
        <ecNumber evidence="4">1.-.-.-</ecNumber>
    </submittedName>
</protein>
<comment type="similarity">
    <text evidence="1">Belongs to the short-chain dehydrogenases/reductases (SDR) family.</text>
</comment>
<evidence type="ECO:0000313" key="5">
    <source>
        <dbReference type="Proteomes" id="UP001551482"/>
    </source>
</evidence>
<evidence type="ECO:0000256" key="1">
    <source>
        <dbReference type="ARBA" id="ARBA00006484"/>
    </source>
</evidence>
<dbReference type="Proteomes" id="UP001551482">
    <property type="component" value="Unassembled WGS sequence"/>
</dbReference>
<dbReference type="Gene3D" id="3.40.50.720">
    <property type="entry name" value="NAD(P)-binding Rossmann-like Domain"/>
    <property type="match status" value="1"/>
</dbReference>
<proteinExistence type="inferred from homology"/>
<dbReference type="RefSeq" id="WP_358355117.1">
    <property type="nucleotide sequence ID" value="NZ_JBEZFP010000042.1"/>
</dbReference>
<comment type="caution">
    <text evidence="4">The sequence shown here is derived from an EMBL/GenBank/DDBJ whole genome shotgun (WGS) entry which is preliminary data.</text>
</comment>
<dbReference type="EMBL" id="JBEZFP010000042">
    <property type="protein sequence ID" value="MEU8135400.1"/>
    <property type="molecule type" value="Genomic_DNA"/>
</dbReference>
<feature type="region of interest" description="Disordered" evidence="3">
    <location>
        <begin position="307"/>
        <end position="346"/>
    </location>
</feature>
<dbReference type="GO" id="GO:0016491">
    <property type="term" value="F:oxidoreductase activity"/>
    <property type="evidence" value="ECO:0007669"/>
    <property type="project" value="UniProtKB-KW"/>
</dbReference>
<dbReference type="PANTHER" id="PTHR43639:SF1">
    <property type="entry name" value="SHORT-CHAIN DEHYDROGENASE_REDUCTASE FAMILY PROTEIN"/>
    <property type="match status" value="1"/>
</dbReference>
<sequence>MSERTDPRQSPAVGTPPADSPAAGPPAVCPAPPVLSLAGRTALVTGGGTGIGKAIAAALAAAGARVTICGPDAGVLDAACAELAAAGLPGVRAVDADVTDESRIAAAAEAAAAEDGHLDIAVANAGTAMPGSLLHLTTEHWMVPLGVNVLGTAHTVKHAARLMRTRGGAIVTVSSISAARPAAFMNGYSVSKAAVDELTRCAAAELGRFGIRVNGVRPGWMATESAAAATTPENLAIMRAGTPLAAGADSPLGDPADVGRAVVFLASDQASWITGQLLGVCGGSSLPPPSGDFAHAARFLFADEMDRDFGPADGGASPDASSDAATGAPTTGAASGVGADSVSRGQ</sequence>
<evidence type="ECO:0000256" key="3">
    <source>
        <dbReference type="SAM" id="MobiDB-lite"/>
    </source>
</evidence>
<dbReference type="InterPro" id="IPR002347">
    <property type="entry name" value="SDR_fam"/>
</dbReference>
<accession>A0ABV3DI21</accession>
<dbReference type="PRINTS" id="PR00080">
    <property type="entry name" value="SDRFAMILY"/>
</dbReference>
<dbReference type="InterPro" id="IPR036291">
    <property type="entry name" value="NAD(P)-bd_dom_sf"/>
</dbReference>
<gene>
    <name evidence="4" type="ORF">AB0C36_17985</name>
</gene>
<organism evidence="4 5">
    <name type="scientific">Streptodolium elevatio</name>
    <dbReference type="NCBI Taxonomy" id="3157996"/>
    <lineage>
        <taxon>Bacteria</taxon>
        <taxon>Bacillati</taxon>
        <taxon>Actinomycetota</taxon>
        <taxon>Actinomycetes</taxon>
        <taxon>Kitasatosporales</taxon>
        <taxon>Streptomycetaceae</taxon>
        <taxon>Streptodolium</taxon>
    </lineage>
</organism>
<dbReference type="SUPFAM" id="SSF51735">
    <property type="entry name" value="NAD(P)-binding Rossmann-fold domains"/>
    <property type="match status" value="1"/>
</dbReference>
<dbReference type="InterPro" id="IPR020904">
    <property type="entry name" value="Sc_DH/Rdtase_CS"/>
</dbReference>
<evidence type="ECO:0000313" key="4">
    <source>
        <dbReference type="EMBL" id="MEU8135400.1"/>
    </source>
</evidence>
<reference evidence="4 5" key="1">
    <citation type="submission" date="2024-06" db="EMBL/GenBank/DDBJ databases">
        <title>The Natural Products Discovery Center: Release of the First 8490 Sequenced Strains for Exploring Actinobacteria Biosynthetic Diversity.</title>
        <authorList>
            <person name="Kalkreuter E."/>
            <person name="Kautsar S.A."/>
            <person name="Yang D."/>
            <person name="Bader C.D."/>
            <person name="Teijaro C.N."/>
            <person name="Fluegel L."/>
            <person name="Davis C.M."/>
            <person name="Simpson J.R."/>
            <person name="Lauterbach L."/>
            <person name="Steele A.D."/>
            <person name="Gui C."/>
            <person name="Meng S."/>
            <person name="Li G."/>
            <person name="Viehrig K."/>
            <person name="Ye F."/>
            <person name="Su P."/>
            <person name="Kiefer A.F."/>
            <person name="Nichols A."/>
            <person name="Cepeda A.J."/>
            <person name="Yan W."/>
            <person name="Fan B."/>
            <person name="Jiang Y."/>
            <person name="Adhikari A."/>
            <person name="Zheng C.-J."/>
            <person name="Schuster L."/>
            <person name="Cowan T.M."/>
            <person name="Smanski M.J."/>
            <person name="Chevrette M.G."/>
            <person name="De Carvalho L.P.S."/>
            <person name="Shen B."/>
        </authorList>
    </citation>
    <scope>NUCLEOTIDE SEQUENCE [LARGE SCALE GENOMIC DNA]</scope>
    <source>
        <strain evidence="4 5">NPDC048946</strain>
    </source>
</reference>
<dbReference type="CDD" id="cd05233">
    <property type="entry name" value="SDR_c"/>
    <property type="match status" value="1"/>
</dbReference>
<dbReference type="PANTHER" id="PTHR43639">
    <property type="entry name" value="OXIDOREDUCTASE, SHORT-CHAIN DEHYDROGENASE/REDUCTASE FAMILY (AFU_ORTHOLOGUE AFUA_5G02870)"/>
    <property type="match status" value="1"/>
</dbReference>
<feature type="compositionally biased region" description="Low complexity" evidence="3">
    <location>
        <begin position="314"/>
        <end position="339"/>
    </location>
</feature>
<dbReference type="PRINTS" id="PR00081">
    <property type="entry name" value="GDHRDH"/>
</dbReference>
<name>A0ABV3DI21_9ACTN</name>
<dbReference type="PROSITE" id="PS00061">
    <property type="entry name" value="ADH_SHORT"/>
    <property type="match status" value="1"/>
</dbReference>
<evidence type="ECO:0000256" key="2">
    <source>
        <dbReference type="ARBA" id="ARBA00023002"/>
    </source>
</evidence>
<keyword evidence="2 4" id="KW-0560">Oxidoreductase</keyword>